<dbReference type="EMBL" id="CP155447">
    <property type="protein sequence ID" value="XBH07799.1"/>
    <property type="molecule type" value="Genomic_DNA"/>
</dbReference>
<proteinExistence type="predicted"/>
<dbReference type="Pfam" id="PF07394">
    <property type="entry name" value="DUF1501"/>
    <property type="match status" value="1"/>
</dbReference>
<protein>
    <submittedName>
        <fullName evidence="1">DUF1501 domain-containing protein</fullName>
    </submittedName>
</protein>
<gene>
    <name evidence="1" type="ORF">V5E97_17725</name>
</gene>
<dbReference type="SUPFAM" id="SSF53649">
    <property type="entry name" value="Alkaline phosphatase-like"/>
    <property type="match status" value="1"/>
</dbReference>
<dbReference type="RefSeq" id="WP_406700639.1">
    <property type="nucleotide sequence ID" value="NZ_CP155447.1"/>
</dbReference>
<accession>A0AAU7CR34</accession>
<dbReference type="PANTHER" id="PTHR43737:SF1">
    <property type="entry name" value="DUF1501 DOMAIN-CONTAINING PROTEIN"/>
    <property type="match status" value="1"/>
</dbReference>
<dbReference type="InterPro" id="IPR010869">
    <property type="entry name" value="DUF1501"/>
</dbReference>
<dbReference type="PANTHER" id="PTHR43737">
    <property type="entry name" value="BLL7424 PROTEIN"/>
    <property type="match status" value="1"/>
</dbReference>
<dbReference type="AlphaFoldDB" id="A0AAU7CR34"/>
<reference evidence="1" key="1">
    <citation type="submission" date="2024-05" db="EMBL/GenBank/DDBJ databases">
        <title>Planctomycetes of the genus Singulisphaera possess chitinolytic capabilities.</title>
        <authorList>
            <person name="Ivanova A."/>
        </authorList>
    </citation>
    <scope>NUCLEOTIDE SEQUENCE</scope>
    <source>
        <strain evidence="1">Ch08T</strain>
    </source>
</reference>
<sequence length="432" mass="46424">MATNQYCDGVRRRDFLKLGVLGVSGMSLANYFRLAEAGEIRAGKATSAIFINLAGGPSHMDTFDLKPNAPKEFRGEFNPIETNVPGVEISEHLPKLAQCADKFALLRGVSHSLAAHDLGSQYMNTGNRPIPSLQFPGLGCVVTKELGGPRDLPPFVAIPNTPQVPGYLGVEYSPFNTTNAPRAGQPFAVRGISLGRGLTVEDIETRRNLLKNLDTTFRGFESESDLVNGLDKFSQRAYDIISSPRSRKAFDISQESPSITSLFNDKPFAQSCLLASRLVESGVRFVSVSSGGWDTHVQNFDNLKTKLLPDLDSAISGLFTALAHKGLLETTIVCVTGEFGRTPKINVNAGRDHYPRAMFVLLGGGGIKGGQVVGASDEKAMGPASGDGITPDQVAASFYHSLGIDVQKEYKTNTGRPIAIARYGAPINELFS</sequence>
<dbReference type="InterPro" id="IPR017850">
    <property type="entry name" value="Alkaline_phosphatase_core_sf"/>
</dbReference>
<evidence type="ECO:0000313" key="1">
    <source>
        <dbReference type="EMBL" id="XBH07799.1"/>
    </source>
</evidence>
<name>A0AAU7CR34_9BACT</name>
<organism evidence="1">
    <name type="scientific">Singulisphaera sp. Ch08</name>
    <dbReference type="NCBI Taxonomy" id="3120278"/>
    <lineage>
        <taxon>Bacteria</taxon>
        <taxon>Pseudomonadati</taxon>
        <taxon>Planctomycetota</taxon>
        <taxon>Planctomycetia</taxon>
        <taxon>Isosphaerales</taxon>
        <taxon>Isosphaeraceae</taxon>
        <taxon>Singulisphaera</taxon>
    </lineage>
</organism>